<keyword evidence="1" id="KW-1133">Transmembrane helix</keyword>
<proteinExistence type="predicted"/>
<protein>
    <submittedName>
        <fullName evidence="2">Uncharacterized protein</fullName>
    </submittedName>
</protein>
<dbReference type="Proteomes" id="UP000615446">
    <property type="component" value="Unassembled WGS sequence"/>
</dbReference>
<gene>
    <name evidence="2" type="ORF">RCL2_002766600</name>
</gene>
<feature type="transmembrane region" description="Helical" evidence="1">
    <location>
        <begin position="29"/>
        <end position="47"/>
    </location>
</feature>
<evidence type="ECO:0000313" key="3">
    <source>
        <dbReference type="Proteomes" id="UP000615446"/>
    </source>
</evidence>
<evidence type="ECO:0000313" key="2">
    <source>
        <dbReference type="EMBL" id="GET01246.1"/>
    </source>
</evidence>
<organism evidence="2 3">
    <name type="scientific">Rhizophagus clarus</name>
    <dbReference type="NCBI Taxonomy" id="94130"/>
    <lineage>
        <taxon>Eukaryota</taxon>
        <taxon>Fungi</taxon>
        <taxon>Fungi incertae sedis</taxon>
        <taxon>Mucoromycota</taxon>
        <taxon>Glomeromycotina</taxon>
        <taxon>Glomeromycetes</taxon>
        <taxon>Glomerales</taxon>
        <taxon>Glomeraceae</taxon>
        <taxon>Rhizophagus</taxon>
    </lineage>
</organism>
<accession>A0A8H3MAT7</accession>
<evidence type="ECO:0000256" key="1">
    <source>
        <dbReference type="SAM" id="Phobius"/>
    </source>
</evidence>
<dbReference type="AlphaFoldDB" id="A0A8H3MAT7"/>
<keyword evidence="1" id="KW-0812">Transmembrane</keyword>
<comment type="caution">
    <text evidence="2">The sequence shown here is derived from an EMBL/GenBank/DDBJ whole genome shotgun (WGS) entry which is preliminary data.</text>
</comment>
<reference evidence="2" key="1">
    <citation type="submission" date="2019-10" db="EMBL/GenBank/DDBJ databases">
        <title>Conservation and host-specific expression of non-tandemly repeated heterogenous ribosome RNA gene in arbuscular mycorrhizal fungi.</title>
        <authorList>
            <person name="Maeda T."/>
            <person name="Kobayashi Y."/>
            <person name="Nakagawa T."/>
            <person name="Ezawa T."/>
            <person name="Yamaguchi K."/>
            <person name="Bino T."/>
            <person name="Nishimoto Y."/>
            <person name="Shigenobu S."/>
            <person name="Kawaguchi M."/>
        </authorList>
    </citation>
    <scope>NUCLEOTIDE SEQUENCE</scope>
    <source>
        <strain evidence="2">HR1</strain>
    </source>
</reference>
<sequence length="173" mass="21094">MREKFGINNSLQINEWVFYNSFNVYLTKYFNIYFFFLFVVDWFFRYWTYEKFDKETKTIVQELKTGICKKMMEINNVTGFLESLGRVELATSFFGWLLLIRFCIKYCFNFRLFNVHQPQKFPDFVTKITELESEKIELLKQIMEERVAENIKLRTRIKNKIDIIDAIAKFKPK</sequence>
<name>A0A8H3MAT7_9GLOM</name>
<keyword evidence="1" id="KW-0472">Membrane</keyword>
<dbReference type="EMBL" id="BLAL01000297">
    <property type="protein sequence ID" value="GET01246.1"/>
    <property type="molecule type" value="Genomic_DNA"/>
</dbReference>